<feature type="region of interest" description="Disordered" evidence="1">
    <location>
        <begin position="127"/>
        <end position="206"/>
    </location>
</feature>
<proteinExistence type="predicted"/>
<accession>A0A835T5L6</accession>
<evidence type="ECO:0000256" key="1">
    <source>
        <dbReference type="SAM" id="MobiDB-lite"/>
    </source>
</evidence>
<feature type="compositionally biased region" description="Low complexity" evidence="1">
    <location>
        <begin position="177"/>
        <end position="189"/>
    </location>
</feature>
<comment type="caution">
    <text evidence="2">The sequence shown here is derived from an EMBL/GenBank/DDBJ whole genome shotgun (WGS) entry which is preliminary data.</text>
</comment>
<keyword evidence="3" id="KW-1185">Reference proteome</keyword>
<evidence type="ECO:0000313" key="2">
    <source>
        <dbReference type="EMBL" id="KAG2439357.1"/>
    </source>
</evidence>
<feature type="compositionally biased region" description="Polar residues" evidence="1">
    <location>
        <begin position="139"/>
        <end position="149"/>
    </location>
</feature>
<protein>
    <submittedName>
        <fullName evidence="2">Uncharacterized protein</fullName>
    </submittedName>
</protein>
<organism evidence="2 3">
    <name type="scientific">Chlamydomonas incerta</name>
    <dbReference type="NCBI Taxonomy" id="51695"/>
    <lineage>
        <taxon>Eukaryota</taxon>
        <taxon>Viridiplantae</taxon>
        <taxon>Chlorophyta</taxon>
        <taxon>core chlorophytes</taxon>
        <taxon>Chlorophyceae</taxon>
        <taxon>CS clade</taxon>
        <taxon>Chlamydomonadales</taxon>
        <taxon>Chlamydomonadaceae</taxon>
        <taxon>Chlamydomonas</taxon>
    </lineage>
</organism>
<sequence>MFENSVPRPSAMQPVAAVLTDVINTGLPLKPSAGAVDSTKRGPAAISPTKLAGACVAPDAVLDQFSQLQLTPGPAASPSPRTITASPLTGFSFRTPASFASDCSGILTHPQRTPEERVLRLFADEDPDAEDADAPAALTGTSSSFQSRMEQALSPAPCQGGRTGSGAAEQAPGENGSAAQSRTRSATSAPPRQPAFAEANGDDSSDDEIDLAELVRLGVSPISISSCCRTPVTPADVLQTLISPGEAVGTGADADLGVSPVPFNH</sequence>
<dbReference type="EMBL" id="JAEHOC010000008">
    <property type="protein sequence ID" value="KAG2439357.1"/>
    <property type="molecule type" value="Genomic_DNA"/>
</dbReference>
<evidence type="ECO:0000313" key="3">
    <source>
        <dbReference type="Proteomes" id="UP000650467"/>
    </source>
</evidence>
<dbReference type="Proteomes" id="UP000650467">
    <property type="component" value="Unassembled WGS sequence"/>
</dbReference>
<dbReference type="OrthoDB" id="10485184at2759"/>
<dbReference type="AlphaFoldDB" id="A0A835T5L6"/>
<name>A0A835T5L6_CHLIN</name>
<gene>
    <name evidence="2" type="ORF">HXX76_004716</name>
</gene>
<reference evidence="2" key="1">
    <citation type="journal article" date="2020" name="bioRxiv">
        <title>Comparative genomics of Chlamydomonas.</title>
        <authorList>
            <person name="Craig R.J."/>
            <person name="Hasan A.R."/>
            <person name="Ness R.W."/>
            <person name="Keightley P.D."/>
        </authorList>
    </citation>
    <scope>NUCLEOTIDE SEQUENCE</scope>
    <source>
        <strain evidence="2">SAG 7.73</strain>
    </source>
</reference>